<dbReference type="KEGG" id="crq:GCK72_016440"/>
<sequence>MKAYFLARLPNNASFHDDGFSSSGFTARLGSLTSCISTDVESFILAPILKSKFVSKNYLIAGMKSSS</sequence>
<dbReference type="GeneID" id="78776332"/>
<comment type="caution">
    <text evidence="1">The sequence shown here is derived from an EMBL/GenBank/DDBJ whole genome shotgun (WGS) entry which is preliminary data.</text>
</comment>
<gene>
    <name evidence="1" type="ORF">GCK72_016440</name>
</gene>
<proteinExistence type="predicted"/>
<dbReference type="CTD" id="78776332"/>
<evidence type="ECO:0000313" key="2">
    <source>
        <dbReference type="Proteomes" id="UP000483820"/>
    </source>
</evidence>
<dbReference type="EMBL" id="WUAV01000005">
    <property type="protein sequence ID" value="KAF1749895.1"/>
    <property type="molecule type" value="Genomic_DNA"/>
</dbReference>
<accession>A0A6A5G5F1</accession>
<protein>
    <submittedName>
        <fullName evidence="1">Uncharacterized protein</fullName>
    </submittedName>
</protein>
<organism evidence="1 2">
    <name type="scientific">Caenorhabditis remanei</name>
    <name type="common">Caenorhabditis vulgaris</name>
    <dbReference type="NCBI Taxonomy" id="31234"/>
    <lineage>
        <taxon>Eukaryota</taxon>
        <taxon>Metazoa</taxon>
        <taxon>Ecdysozoa</taxon>
        <taxon>Nematoda</taxon>
        <taxon>Chromadorea</taxon>
        <taxon>Rhabditida</taxon>
        <taxon>Rhabditina</taxon>
        <taxon>Rhabditomorpha</taxon>
        <taxon>Rhabditoidea</taxon>
        <taxon>Rhabditidae</taxon>
        <taxon>Peloderinae</taxon>
        <taxon>Caenorhabditis</taxon>
    </lineage>
</organism>
<dbReference type="Proteomes" id="UP000483820">
    <property type="component" value="Chromosome V"/>
</dbReference>
<dbReference type="AlphaFoldDB" id="A0A6A5G5F1"/>
<dbReference type="RefSeq" id="XP_053580415.1">
    <property type="nucleotide sequence ID" value="XM_053731502.1"/>
</dbReference>
<evidence type="ECO:0000313" key="1">
    <source>
        <dbReference type="EMBL" id="KAF1749895.1"/>
    </source>
</evidence>
<name>A0A6A5G5F1_CAERE</name>
<reference evidence="1 2" key="1">
    <citation type="submission" date="2019-12" db="EMBL/GenBank/DDBJ databases">
        <title>Chromosome-level assembly of the Caenorhabditis remanei genome.</title>
        <authorList>
            <person name="Teterina A.A."/>
            <person name="Willis J.H."/>
            <person name="Phillips P.C."/>
        </authorList>
    </citation>
    <scope>NUCLEOTIDE SEQUENCE [LARGE SCALE GENOMIC DNA]</scope>
    <source>
        <strain evidence="1 2">PX506</strain>
        <tissue evidence="1">Whole organism</tissue>
    </source>
</reference>